<evidence type="ECO:0000256" key="2">
    <source>
        <dbReference type="SAM" id="SignalP"/>
    </source>
</evidence>
<feature type="chain" id="PRO_5012958251" description="Receptor ligand binding region domain-containing protein" evidence="2">
    <location>
        <begin position="19"/>
        <end position="461"/>
    </location>
</feature>
<keyword evidence="1" id="KW-0472">Membrane</keyword>
<dbReference type="SUPFAM" id="SSF53822">
    <property type="entry name" value="Periplasmic binding protein-like I"/>
    <property type="match status" value="1"/>
</dbReference>
<evidence type="ECO:0008006" key="5">
    <source>
        <dbReference type="Google" id="ProtNLM"/>
    </source>
</evidence>
<protein>
    <recommendedName>
        <fullName evidence="5">Receptor ligand binding region domain-containing protein</fullName>
    </recommendedName>
</protein>
<keyword evidence="4" id="KW-1185">Reference proteome</keyword>
<accession>A0A1W0X7V5</accession>
<sequence>MVFLLFFIYSGTLGLCLAGNGHTVSLPRIALASTTIIVPEANTTNDDAIQTSGPAIDLGVEHLQQMYGRIFNFTHTYLMDPDRPTIPFLLDDVLNFAAQFVYENADADGMAFLSSYKSVLLGCSGGSVPVSPTESNGHCFGLSVYPGSVIMKFIYALLTANQWTNIAGLVDMSSIAGEYLSRGKIAEELGMTNGEYVFFMLTFSRFGSSLDRLDDAWWKVTDPTDDSPIPLRGYVSRATIVISFRSPYTGLDAPIRELRSRIVAAARRNYNMTYPRDQVPTFLYAAYEMHQVYGMILNKTYSQTRRILSGLEMGTLIRNETFRLPTGEISFSPSGERDVDMIGEILDPQTMDYMPSLLYDPNSEDLINTTDIGRIWPGGHWPPPNVPKCGYLGNGCAKSSQSKGNMVLSVAVGLAVCVVVLGVTAIILIRHYRSRMDADTWWIIRVELMAYPRPRFLSQMK</sequence>
<dbReference type="Gene3D" id="3.40.50.2300">
    <property type="match status" value="1"/>
</dbReference>
<reference evidence="4" key="1">
    <citation type="submission" date="2017-01" db="EMBL/GenBank/DDBJ databases">
        <title>Comparative genomics of anhydrobiosis in the tardigrade Hypsibius dujardini.</title>
        <authorList>
            <person name="Yoshida Y."/>
            <person name="Koutsovoulos G."/>
            <person name="Laetsch D."/>
            <person name="Stevens L."/>
            <person name="Kumar S."/>
            <person name="Horikawa D."/>
            <person name="Ishino K."/>
            <person name="Komine S."/>
            <person name="Tomita M."/>
            <person name="Blaxter M."/>
            <person name="Arakawa K."/>
        </authorList>
    </citation>
    <scope>NUCLEOTIDE SEQUENCE [LARGE SCALE GENOMIC DNA]</scope>
    <source>
        <strain evidence="4">Z151</strain>
    </source>
</reference>
<dbReference type="AlphaFoldDB" id="A0A1W0X7V5"/>
<organism evidence="3 4">
    <name type="scientific">Hypsibius exemplaris</name>
    <name type="common">Freshwater tardigrade</name>
    <dbReference type="NCBI Taxonomy" id="2072580"/>
    <lineage>
        <taxon>Eukaryota</taxon>
        <taxon>Metazoa</taxon>
        <taxon>Ecdysozoa</taxon>
        <taxon>Tardigrada</taxon>
        <taxon>Eutardigrada</taxon>
        <taxon>Parachela</taxon>
        <taxon>Hypsibioidea</taxon>
        <taxon>Hypsibiidae</taxon>
        <taxon>Hypsibius</taxon>
    </lineage>
</organism>
<dbReference type="Proteomes" id="UP000192578">
    <property type="component" value="Unassembled WGS sequence"/>
</dbReference>
<dbReference type="EMBL" id="MTYJ01000012">
    <property type="protein sequence ID" value="OQV23392.1"/>
    <property type="molecule type" value="Genomic_DNA"/>
</dbReference>
<keyword evidence="1" id="KW-0812">Transmembrane</keyword>
<feature type="signal peptide" evidence="2">
    <location>
        <begin position="1"/>
        <end position="18"/>
    </location>
</feature>
<gene>
    <name evidence="3" type="ORF">BV898_02838</name>
</gene>
<feature type="transmembrane region" description="Helical" evidence="1">
    <location>
        <begin position="406"/>
        <end position="429"/>
    </location>
</feature>
<dbReference type="InterPro" id="IPR028082">
    <property type="entry name" value="Peripla_BP_I"/>
</dbReference>
<evidence type="ECO:0000313" key="4">
    <source>
        <dbReference type="Proteomes" id="UP000192578"/>
    </source>
</evidence>
<comment type="caution">
    <text evidence="3">The sequence shown here is derived from an EMBL/GenBank/DDBJ whole genome shotgun (WGS) entry which is preliminary data.</text>
</comment>
<evidence type="ECO:0000313" key="3">
    <source>
        <dbReference type="EMBL" id="OQV23392.1"/>
    </source>
</evidence>
<name>A0A1W0X7V5_HYPEX</name>
<keyword evidence="2" id="KW-0732">Signal</keyword>
<evidence type="ECO:0000256" key="1">
    <source>
        <dbReference type="SAM" id="Phobius"/>
    </source>
</evidence>
<proteinExistence type="predicted"/>
<keyword evidence="1" id="KW-1133">Transmembrane helix</keyword>